<dbReference type="GO" id="GO:0005829">
    <property type="term" value="C:cytosol"/>
    <property type="evidence" value="ECO:0007669"/>
    <property type="project" value="TreeGrafter"/>
</dbReference>
<dbReference type="STRING" id="355243.SAMN03080615_01165"/>
<keyword evidence="4" id="KW-1185">Reference proteome</keyword>
<name>A0A1H9EZT5_9GAMM</name>
<dbReference type="Gene3D" id="3.30.70.930">
    <property type="match status" value="1"/>
</dbReference>
<dbReference type="InterPro" id="IPR029756">
    <property type="entry name" value="MTH1187/YkoF-like"/>
</dbReference>
<evidence type="ECO:0000256" key="1">
    <source>
        <dbReference type="ARBA" id="ARBA00010272"/>
    </source>
</evidence>
<proteinExistence type="inferred from homology"/>
<dbReference type="InterPro" id="IPR002767">
    <property type="entry name" value="Thiamine_BP"/>
</dbReference>
<dbReference type="PANTHER" id="PTHR33777">
    <property type="entry name" value="UPF0045 PROTEIN ECM15"/>
    <property type="match status" value="1"/>
</dbReference>
<comment type="similarity">
    <text evidence="1">Belongs to the UPF0045 family.</text>
</comment>
<dbReference type="PANTHER" id="PTHR33777:SF1">
    <property type="entry name" value="UPF0045 PROTEIN ECM15"/>
    <property type="match status" value="1"/>
</dbReference>
<protein>
    <submittedName>
        <fullName evidence="3">Uncharacterized protein, MTH1187 family</fullName>
    </submittedName>
</protein>
<dbReference type="EMBL" id="FOGB01000002">
    <property type="protein sequence ID" value="SEQ31240.1"/>
    <property type="molecule type" value="Genomic_DNA"/>
</dbReference>
<dbReference type="OrthoDB" id="9793516at2"/>
<feature type="domain" description="Thiamine-binding protein" evidence="2">
    <location>
        <begin position="6"/>
        <end position="95"/>
    </location>
</feature>
<dbReference type="AlphaFoldDB" id="A0A1H9EZT5"/>
<organism evidence="3 4">
    <name type="scientific">Amphritea atlantica</name>
    <dbReference type="NCBI Taxonomy" id="355243"/>
    <lineage>
        <taxon>Bacteria</taxon>
        <taxon>Pseudomonadati</taxon>
        <taxon>Pseudomonadota</taxon>
        <taxon>Gammaproteobacteria</taxon>
        <taxon>Oceanospirillales</taxon>
        <taxon>Oceanospirillaceae</taxon>
        <taxon>Amphritea</taxon>
    </lineage>
</organism>
<dbReference type="RefSeq" id="WP_091355167.1">
    <property type="nucleotide sequence ID" value="NZ_AP025284.1"/>
</dbReference>
<gene>
    <name evidence="3" type="ORF">SAMN03080615_01165</name>
</gene>
<dbReference type="InterPro" id="IPR051614">
    <property type="entry name" value="UPF0045_domain"/>
</dbReference>
<accession>A0A1H9EZT5</accession>
<evidence type="ECO:0000313" key="4">
    <source>
        <dbReference type="Proteomes" id="UP000198749"/>
    </source>
</evidence>
<dbReference type="Proteomes" id="UP000198749">
    <property type="component" value="Unassembled WGS sequence"/>
</dbReference>
<reference evidence="4" key="1">
    <citation type="submission" date="2016-10" db="EMBL/GenBank/DDBJ databases">
        <authorList>
            <person name="Varghese N."/>
            <person name="Submissions S."/>
        </authorList>
    </citation>
    <scope>NUCLEOTIDE SEQUENCE [LARGE SCALE GENOMIC DNA]</scope>
    <source>
        <strain evidence="4">DSM 18887</strain>
    </source>
</reference>
<evidence type="ECO:0000259" key="2">
    <source>
        <dbReference type="Pfam" id="PF01910"/>
    </source>
</evidence>
<dbReference type="SUPFAM" id="SSF89957">
    <property type="entry name" value="MTH1187/YkoF-like"/>
    <property type="match status" value="1"/>
</dbReference>
<sequence length="101" mass="11153">MKVMIDLCVVPVGVGTSVSAYVTACQRVLQDAGLTHQMHAYGTDIEGEWDEVFAAVKRCHEVVHEMGAVRISSSMRIGTRTDRDQTMDDKINSVKAQLKKT</sequence>
<dbReference type="NCBIfam" id="TIGR00106">
    <property type="entry name" value="MTH1187 family thiamine-binding protein"/>
    <property type="match status" value="1"/>
</dbReference>
<dbReference type="Pfam" id="PF01910">
    <property type="entry name" value="Thiamine_BP"/>
    <property type="match status" value="1"/>
</dbReference>
<evidence type="ECO:0000313" key="3">
    <source>
        <dbReference type="EMBL" id="SEQ31240.1"/>
    </source>
</evidence>